<dbReference type="Gene3D" id="3.80.10.10">
    <property type="entry name" value="Ribonuclease Inhibitor"/>
    <property type="match status" value="1"/>
</dbReference>
<comment type="caution">
    <text evidence="1">The sequence shown here is derived from an EMBL/GenBank/DDBJ whole genome shotgun (WGS) entry which is preliminary data.</text>
</comment>
<keyword evidence="3" id="KW-1185">Reference proteome</keyword>
<dbReference type="AlphaFoldDB" id="A0AA86PUE7"/>
<dbReference type="Proteomes" id="UP001642409">
    <property type="component" value="Unassembled WGS sequence"/>
</dbReference>
<evidence type="ECO:0000313" key="1">
    <source>
        <dbReference type="EMBL" id="CAI9946066.1"/>
    </source>
</evidence>
<name>A0AA86PUE7_9EUKA</name>
<dbReference type="SUPFAM" id="SSF52047">
    <property type="entry name" value="RNI-like"/>
    <property type="match status" value="1"/>
</dbReference>
<proteinExistence type="predicted"/>
<dbReference type="InterPro" id="IPR032675">
    <property type="entry name" value="LRR_dom_sf"/>
</dbReference>
<reference evidence="1" key="1">
    <citation type="submission" date="2023-06" db="EMBL/GenBank/DDBJ databases">
        <authorList>
            <person name="Kurt Z."/>
        </authorList>
    </citation>
    <scope>NUCLEOTIDE SEQUENCE</scope>
</reference>
<sequence>MQSSSLTTFNAQHNTIKDTSVLTSLSKLKELFLSRNEDRYDDIDLNPLQYLCQLTKLHIAYCGAFNIEILKPLTSLEELDISGCTNMGTYRLENQQKLIVLNLSNIKDSNVKFDFLKQFEFLKELIQQQRD</sequence>
<accession>A0AA86PUE7</accession>
<gene>
    <name evidence="1" type="ORF">HINF_LOCUS33711</name>
    <name evidence="2" type="ORF">HINF_LOCUS52280</name>
</gene>
<evidence type="ECO:0000313" key="2">
    <source>
        <dbReference type="EMBL" id="CAL6066357.1"/>
    </source>
</evidence>
<evidence type="ECO:0000313" key="3">
    <source>
        <dbReference type="Proteomes" id="UP001642409"/>
    </source>
</evidence>
<organism evidence="1">
    <name type="scientific">Hexamita inflata</name>
    <dbReference type="NCBI Taxonomy" id="28002"/>
    <lineage>
        <taxon>Eukaryota</taxon>
        <taxon>Metamonada</taxon>
        <taxon>Diplomonadida</taxon>
        <taxon>Hexamitidae</taxon>
        <taxon>Hexamitinae</taxon>
        <taxon>Hexamita</taxon>
    </lineage>
</organism>
<reference evidence="2 3" key="2">
    <citation type="submission" date="2024-07" db="EMBL/GenBank/DDBJ databases">
        <authorList>
            <person name="Akdeniz Z."/>
        </authorList>
    </citation>
    <scope>NUCLEOTIDE SEQUENCE [LARGE SCALE GENOMIC DNA]</scope>
</reference>
<dbReference type="EMBL" id="CAXDID020000260">
    <property type="protein sequence ID" value="CAL6066357.1"/>
    <property type="molecule type" value="Genomic_DNA"/>
</dbReference>
<dbReference type="EMBL" id="CATOUU010000756">
    <property type="protein sequence ID" value="CAI9946066.1"/>
    <property type="molecule type" value="Genomic_DNA"/>
</dbReference>
<protein>
    <submittedName>
        <fullName evidence="1">Leucine-rich repeat domain superfamily</fullName>
    </submittedName>
    <submittedName>
        <fullName evidence="2">Leucine-rich_repeat domain superfamily</fullName>
    </submittedName>
</protein>